<organism evidence="1 2">
    <name type="scientific">Spinactinospora alkalitolerans</name>
    <dbReference type="NCBI Taxonomy" id="687207"/>
    <lineage>
        <taxon>Bacteria</taxon>
        <taxon>Bacillati</taxon>
        <taxon>Actinomycetota</taxon>
        <taxon>Actinomycetes</taxon>
        <taxon>Streptosporangiales</taxon>
        <taxon>Nocardiopsidaceae</taxon>
        <taxon>Spinactinospora</taxon>
    </lineage>
</organism>
<protein>
    <submittedName>
        <fullName evidence="1">DnaJ-class molecular chaperone</fullName>
    </submittedName>
</protein>
<dbReference type="SUPFAM" id="SSF57938">
    <property type="entry name" value="DnaJ/Hsp40 cysteine-rich domain"/>
    <property type="match status" value="1"/>
</dbReference>
<comment type="caution">
    <text evidence="1">The sequence shown here is derived from an EMBL/GenBank/DDBJ whole genome shotgun (WGS) entry which is preliminary data.</text>
</comment>
<name>A0A852TTI4_9ACTN</name>
<proteinExistence type="predicted"/>
<dbReference type="Gene3D" id="6.20.20.10">
    <property type="match status" value="1"/>
</dbReference>
<dbReference type="Proteomes" id="UP000589036">
    <property type="component" value="Unassembled WGS sequence"/>
</dbReference>
<dbReference type="RefSeq" id="WP_179641511.1">
    <property type="nucleotide sequence ID" value="NZ_BAAAYY010000021.1"/>
</dbReference>
<accession>A0A852TTI4</accession>
<dbReference type="AlphaFoldDB" id="A0A852TTI4"/>
<dbReference type="EMBL" id="JACCCC010000001">
    <property type="protein sequence ID" value="NYE45250.1"/>
    <property type="molecule type" value="Genomic_DNA"/>
</dbReference>
<reference evidence="1 2" key="1">
    <citation type="submission" date="2020-07" db="EMBL/GenBank/DDBJ databases">
        <title>Sequencing the genomes of 1000 actinobacteria strains.</title>
        <authorList>
            <person name="Klenk H.-P."/>
        </authorList>
    </citation>
    <scope>NUCLEOTIDE SEQUENCE [LARGE SCALE GENOMIC DNA]</scope>
    <source>
        <strain evidence="1 2">CXB654</strain>
    </source>
</reference>
<sequence length="54" mass="5704">MDLVIVCPDCHGTGYRVAVFAYAGSDTTGEMMVPRECRGCDGAGRVTTSGWSCL</sequence>
<keyword evidence="2" id="KW-1185">Reference proteome</keyword>
<dbReference type="InterPro" id="IPR036410">
    <property type="entry name" value="HSP_DnaJ_Cys-rich_dom_sf"/>
</dbReference>
<gene>
    <name evidence="1" type="ORF">HDA32_000370</name>
</gene>
<evidence type="ECO:0000313" key="2">
    <source>
        <dbReference type="Proteomes" id="UP000589036"/>
    </source>
</evidence>
<evidence type="ECO:0000313" key="1">
    <source>
        <dbReference type="EMBL" id="NYE45250.1"/>
    </source>
</evidence>